<organism evidence="11 12">
    <name type="scientific">Strongyloides venezuelensis</name>
    <name type="common">Threadworm</name>
    <dbReference type="NCBI Taxonomy" id="75913"/>
    <lineage>
        <taxon>Eukaryota</taxon>
        <taxon>Metazoa</taxon>
        <taxon>Ecdysozoa</taxon>
        <taxon>Nematoda</taxon>
        <taxon>Chromadorea</taxon>
        <taxon>Rhabditida</taxon>
        <taxon>Tylenchina</taxon>
        <taxon>Panagrolaimomorpha</taxon>
        <taxon>Strongyloidoidea</taxon>
        <taxon>Strongyloididae</taxon>
        <taxon>Strongyloides</taxon>
    </lineage>
</organism>
<comment type="subunit">
    <text evidence="9">Part of the SNAPc complex composed of 5 subunits: SNAPC1, SNAPC2, SNAPC3, SNAPC4 and SNAPC5. SNAPC3 interacts with SNAPC1.</text>
</comment>
<dbReference type="InterPro" id="IPR022042">
    <property type="entry name" value="snRNA-activating_su3"/>
</dbReference>
<protein>
    <recommendedName>
        <fullName evidence="3">snRNA-activating protein complex subunit 3</fullName>
    </recommendedName>
    <alternativeName>
        <fullName evidence="10">Small nuclear RNA-activating complex polypeptide 3</fullName>
    </alternativeName>
</protein>
<keyword evidence="5" id="KW-0238">DNA-binding</keyword>
<reference evidence="12" key="2">
    <citation type="submission" date="2015-08" db="UniProtKB">
        <authorList>
            <consortium name="WormBaseParasite"/>
        </authorList>
    </citation>
    <scope>IDENTIFICATION</scope>
</reference>
<dbReference type="Pfam" id="PF12251">
    <property type="entry name" value="SNAPC3"/>
    <property type="match status" value="1"/>
</dbReference>
<reference evidence="11" key="1">
    <citation type="submission" date="2014-07" db="EMBL/GenBank/DDBJ databases">
        <authorList>
            <person name="Martin A.A"/>
            <person name="De Silva N."/>
        </authorList>
    </citation>
    <scope>NUCLEOTIDE SEQUENCE</scope>
</reference>
<evidence type="ECO:0000256" key="6">
    <source>
        <dbReference type="ARBA" id="ARBA00023163"/>
    </source>
</evidence>
<dbReference type="GO" id="GO:0042796">
    <property type="term" value="P:snRNA transcription by RNA polymerase III"/>
    <property type="evidence" value="ECO:0007669"/>
    <property type="project" value="TreeGrafter"/>
</dbReference>
<evidence type="ECO:0000256" key="2">
    <source>
        <dbReference type="ARBA" id="ARBA00010410"/>
    </source>
</evidence>
<evidence type="ECO:0000256" key="10">
    <source>
        <dbReference type="ARBA" id="ARBA00029606"/>
    </source>
</evidence>
<keyword evidence="11" id="KW-1185">Reference proteome</keyword>
<evidence type="ECO:0000256" key="8">
    <source>
        <dbReference type="ARBA" id="ARBA00025193"/>
    </source>
</evidence>
<evidence type="ECO:0000256" key="7">
    <source>
        <dbReference type="ARBA" id="ARBA00023242"/>
    </source>
</evidence>
<evidence type="ECO:0000313" key="11">
    <source>
        <dbReference type="Proteomes" id="UP000035680"/>
    </source>
</evidence>
<dbReference type="AlphaFoldDB" id="A0A0K0FIA2"/>
<dbReference type="STRING" id="75913.A0A0K0FIA2"/>
<proteinExistence type="inferred from homology"/>
<comment type="function">
    <text evidence="8">Part of the SNAPc complex required for the transcription of both RNA polymerase II and III small-nuclear RNA genes. Binds to the proximal sequence element (PSE), a non-TATA-box basal promoter element common to these 2 types of genes. Recruits TBP and BRF2 to the U6 snRNA TATA box.</text>
</comment>
<dbReference type="GO" id="GO:0019185">
    <property type="term" value="C:snRNA-activating protein complex"/>
    <property type="evidence" value="ECO:0007669"/>
    <property type="project" value="TreeGrafter"/>
</dbReference>
<dbReference type="GO" id="GO:0042795">
    <property type="term" value="P:snRNA transcription by RNA polymerase II"/>
    <property type="evidence" value="ECO:0007669"/>
    <property type="project" value="TreeGrafter"/>
</dbReference>
<dbReference type="GO" id="GO:0005634">
    <property type="term" value="C:nucleus"/>
    <property type="evidence" value="ECO:0007669"/>
    <property type="project" value="UniProtKB-SubCell"/>
</dbReference>
<evidence type="ECO:0000256" key="3">
    <source>
        <dbReference type="ARBA" id="ARBA00013634"/>
    </source>
</evidence>
<accession>A0A0K0FIA2</accession>
<evidence type="ECO:0000313" key="12">
    <source>
        <dbReference type="WBParaSite" id="SVE_0862100.1"/>
    </source>
</evidence>
<comment type="similarity">
    <text evidence="2">Belongs to the SNAPC3/SRD2 family.</text>
</comment>
<dbReference type="GO" id="GO:0001046">
    <property type="term" value="F:core promoter sequence-specific DNA binding"/>
    <property type="evidence" value="ECO:0007669"/>
    <property type="project" value="TreeGrafter"/>
</dbReference>
<evidence type="ECO:0000256" key="9">
    <source>
        <dbReference type="ARBA" id="ARBA00025958"/>
    </source>
</evidence>
<dbReference type="GO" id="GO:0000978">
    <property type="term" value="F:RNA polymerase II cis-regulatory region sequence-specific DNA binding"/>
    <property type="evidence" value="ECO:0007669"/>
    <property type="project" value="TreeGrafter"/>
</dbReference>
<evidence type="ECO:0000256" key="4">
    <source>
        <dbReference type="ARBA" id="ARBA00023015"/>
    </source>
</evidence>
<keyword evidence="4" id="KW-0805">Transcription regulation</keyword>
<keyword evidence="6" id="KW-0804">Transcription</keyword>
<dbReference type="GO" id="GO:0003681">
    <property type="term" value="F:bent DNA binding"/>
    <property type="evidence" value="ECO:0007669"/>
    <property type="project" value="TreeGrafter"/>
</dbReference>
<evidence type="ECO:0000256" key="1">
    <source>
        <dbReference type="ARBA" id="ARBA00004123"/>
    </source>
</evidence>
<keyword evidence="7" id="KW-0539">Nucleus</keyword>
<comment type="subcellular location">
    <subcellularLocation>
        <location evidence="1">Nucleus</location>
    </subcellularLocation>
</comment>
<sequence>MALDQMIGNQRLLRFSPIINLETFRYNSVYVKNILKFDIPYTDEEILGSSLEKIHPIKMPKIEVLCEESEDEGNEVEKGELVDDIKEDRNVWWRSKKIGQAYSGINNTNKLVSDFFFQNQDTFDVIKTETKYIERNNPSIQFDILSLNQKDTSTIDDDSFSKYKNGFLNYIQSLDGSVEEAKHAVISVNDFTFECIQKNPDFSKLTLFSKIAKNYHNNVTAQISSNRFTLCREPNTKVAQLVKCKYYHFYEYAFNTRTNLTDEEIPQDFRVTVRILLPKISKSRRVPYNANIWRPVIDKIYYFRGDNYLIDLRNKIACQWDFVCTRKAEDGNPTKEDFLINQLPSSFLFIHDTLYIDLTRKNSKDITNVYIEFFKKRSHIFGQVKVKDIAGIKISNLNIRLGHPYVFVHMGGQCEHQFIFSDLRMLGVNDYYYLETYPYKVSEIYRGKICATCKVNVPKFIVVSSDKIPKCPKLLCYTCYHRFHFALDVKSFECEAYHYIDKNGFV</sequence>
<dbReference type="PANTHER" id="PTHR13421:SF16">
    <property type="entry name" value="SNRNA-ACTIVATING PROTEIN COMPLEX SUBUNIT 3"/>
    <property type="match status" value="1"/>
</dbReference>
<dbReference type="Proteomes" id="UP000035680">
    <property type="component" value="Unassembled WGS sequence"/>
</dbReference>
<evidence type="ECO:0000256" key="5">
    <source>
        <dbReference type="ARBA" id="ARBA00023125"/>
    </source>
</evidence>
<dbReference type="WBParaSite" id="SVE_0862100.1">
    <property type="protein sequence ID" value="SVE_0862100.1"/>
    <property type="gene ID" value="SVE_0862100"/>
</dbReference>
<name>A0A0K0FIA2_STRVS</name>
<dbReference type="PANTHER" id="PTHR13421">
    <property type="entry name" value="SNRNA-ACTIVATING PROTEIN COMPLEX SUBUNIT 3"/>
    <property type="match status" value="1"/>
</dbReference>
<dbReference type="GO" id="GO:0001006">
    <property type="term" value="F:RNA polymerase III type 3 promoter sequence-specific DNA binding"/>
    <property type="evidence" value="ECO:0007669"/>
    <property type="project" value="TreeGrafter"/>
</dbReference>